<dbReference type="EMBL" id="RKLN01000003">
    <property type="protein sequence ID" value="RVW03201.1"/>
    <property type="molecule type" value="Genomic_DNA"/>
</dbReference>
<organism evidence="1 2">
    <name type="scientific">Rhodococcus spongiicola</name>
    <dbReference type="NCBI Taxonomy" id="2487352"/>
    <lineage>
        <taxon>Bacteria</taxon>
        <taxon>Bacillati</taxon>
        <taxon>Actinomycetota</taxon>
        <taxon>Actinomycetes</taxon>
        <taxon>Mycobacteriales</taxon>
        <taxon>Nocardiaceae</taxon>
        <taxon>Rhodococcus</taxon>
    </lineage>
</organism>
<protein>
    <submittedName>
        <fullName evidence="1">Enoyl-CoA hydratase</fullName>
    </submittedName>
</protein>
<proteinExistence type="predicted"/>
<evidence type="ECO:0000313" key="1">
    <source>
        <dbReference type="EMBL" id="RVW03201.1"/>
    </source>
</evidence>
<reference evidence="1 2" key="1">
    <citation type="submission" date="2018-11" db="EMBL/GenBank/DDBJ databases">
        <title>Rhodococcus spongicola sp. nov. and Rhodococcus xishaensis sp. nov. from marine sponges.</title>
        <authorList>
            <person name="Li L."/>
            <person name="Lin H.W."/>
        </authorList>
    </citation>
    <scope>NUCLEOTIDE SEQUENCE [LARGE SCALE GENOMIC DNA]</scope>
    <source>
        <strain evidence="1 2">LHW50502</strain>
    </source>
</reference>
<accession>A0A3S3AF44</accession>
<name>A0A3S3AF44_9NOCA</name>
<dbReference type="AlphaFoldDB" id="A0A3S3AF44"/>
<evidence type="ECO:0000313" key="2">
    <source>
        <dbReference type="Proteomes" id="UP000284333"/>
    </source>
</evidence>
<sequence>MMGRGRKTLIALDSGNWCMARVVGRRRGESGVRVRYLKHRPGDKYPVFTIADSSAGDGFAL</sequence>
<comment type="caution">
    <text evidence="1">The sequence shown here is derived from an EMBL/GenBank/DDBJ whole genome shotgun (WGS) entry which is preliminary data.</text>
</comment>
<dbReference type="Proteomes" id="UP000284333">
    <property type="component" value="Unassembled WGS sequence"/>
</dbReference>
<gene>
    <name evidence="1" type="ORF">EF834_08465</name>
</gene>
<dbReference type="RefSeq" id="WP_127947294.1">
    <property type="nucleotide sequence ID" value="NZ_RKLN01000003.1"/>
</dbReference>
<keyword evidence="2" id="KW-1185">Reference proteome</keyword>